<sequence>MGTSAHLSPLAHSVGIKENYSRIKTLMDALKSLQIFQISSGWLCRSGLGILVNNNYDELVETLENMGEYSEEQGERFHQDMPNFERRYQGQCNKNMMGDNIPLLNLL</sequence>
<reference evidence="1" key="2">
    <citation type="submission" date="2017-10" db="EMBL/GenBank/DDBJ databases">
        <title>Ladona fulva Genome sequencing and assembly.</title>
        <authorList>
            <person name="Murali S."/>
            <person name="Richards S."/>
            <person name="Bandaranaike D."/>
            <person name="Bellair M."/>
            <person name="Blankenburg K."/>
            <person name="Chao H."/>
            <person name="Dinh H."/>
            <person name="Doddapaneni H."/>
            <person name="Dugan-Rocha S."/>
            <person name="Elkadiri S."/>
            <person name="Gnanaolivu R."/>
            <person name="Hernandez B."/>
            <person name="Skinner E."/>
            <person name="Javaid M."/>
            <person name="Lee S."/>
            <person name="Li M."/>
            <person name="Ming W."/>
            <person name="Munidasa M."/>
            <person name="Muniz J."/>
            <person name="Nguyen L."/>
            <person name="Hughes D."/>
            <person name="Osuji N."/>
            <person name="Pu L.-L."/>
            <person name="Puazo M."/>
            <person name="Qu C."/>
            <person name="Quiroz J."/>
            <person name="Raj R."/>
            <person name="Weissenberger G."/>
            <person name="Xin Y."/>
            <person name="Zou X."/>
            <person name="Han Y."/>
            <person name="Worley K."/>
            <person name="Muzny D."/>
            <person name="Gibbs R."/>
        </authorList>
    </citation>
    <scope>NUCLEOTIDE SEQUENCE</scope>
    <source>
        <strain evidence="1">Sampled in the wild</strain>
    </source>
</reference>
<dbReference type="AlphaFoldDB" id="A0A8K0K7X2"/>
<dbReference type="EMBL" id="KZ308460">
    <property type="protein sequence ID" value="KAG8230027.1"/>
    <property type="molecule type" value="Genomic_DNA"/>
</dbReference>
<protein>
    <submittedName>
        <fullName evidence="1">Uncharacterized protein</fullName>
    </submittedName>
</protein>
<accession>A0A8K0K7X2</accession>
<comment type="caution">
    <text evidence="1">The sequence shown here is derived from an EMBL/GenBank/DDBJ whole genome shotgun (WGS) entry which is preliminary data.</text>
</comment>
<name>A0A8K0K7X2_LADFU</name>
<keyword evidence="2" id="KW-1185">Reference proteome</keyword>
<gene>
    <name evidence="1" type="ORF">J437_LFUL009993</name>
</gene>
<evidence type="ECO:0000313" key="2">
    <source>
        <dbReference type="Proteomes" id="UP000792457"/>
    </source>
</evidence>
<reference evidence="1" key="1">
    <citation type="submission" date="2013-04" db="EMBL/GenBank/DDBJ databases">
        <authorList>
            <person name="Qu J."/>
            <person name="Murali S.C."/>
            <person name="Bandaranaike D."/>
            <person name="Bellair M."/>
            <person name="Blankenburg K."/>
            <person name="Chao H."/>
            <person name="Dinh H."/>
            <person name="Doddapaneni H."/>
            <person name="Downs B."/>
            <person name="Dugan-Rocha S."/>
            <person name="Elkadiri S."/>
            <person name="Gnanaolivu R.D."/>
            <person name="Hernandez B."/>
            <person name="Javaid M."/>
            <person name="Jayaseelan J.C."/>
            <person name="Lee S."/>
            <person name="Li M."/>
            <person name="Ming W."/>
            <person name="Munidasa M."/>
            <person name="Muniz J."/>
            <person name="Nguyen L."/>
            <person name="Ongeri F."/>
            <person name="Osuji N."/>
            <person name="Pu L.-L."/>
            <person name="Puazo M."/>
            <person name="Qu C."/>
            <person name="Quiroz J."/>
            <person name="Raj R."/>
            <person name="Weissenberger G."/>
            <person name="Xin Y."/>
            <person name="Zou X."/>
            <person name="Han Y."/>
            <person name="Richards S."/>
            <person name="Worley K."/>
            <person name="Muzny D."/>
            <person name="Gibbs R."/>
        </authorList>
    </citation>
    <scope>NUCLEOTIDE SEQUENCE</scope>
    <source>
        <strain evidence="1">Sampled in the wild</strain>
    </source>
</reference>
<evidence type="ECO:0000313" key="1">
    <source>
        <dbReference type="EMBL" id="KAG8230027.1"/>
    </source>
</evidence>
<proteinExistence type="predicted"/>
<dbReference type="OrthoDB" id="8063408at2759"/>
<dbReference type="Proteomes" id="UP000792457">
    <property type="component" value="Unassembled WGS sequence"/>
</dbReference>
<organism evidence="1 2">
    <name type="scientific">Ladona fulva</name>
    <name type="common">Scarce chaser dragonfly</name>
    <name type="synonym">Libellula fulva</name>
    <dbReference type="NCBI Taxonomy" id="123851"/>
    <lineage>
        <taxon>Eukaryota</taxon>
        <taxon>Metazoa</taxon>
        <taxon>Ecdysozoa</taxon>
        <taxon>Arthropoda</taxon>
        <taxon>Hexapoda</taxon>
        <taxon>Insecta</taxon>
        <taxon>Pterygota</taxon>
        <taxon>Palaeoptera</taxon>
        <taxon>Odonata</taxon>
        <taxon>Epiprocta</taxon>
        <taxon>Anisoptera</taxon>
        <taxon>Libelluloidea</taxon>
        <taxon>Libellulidae</taxon>
        <taxon>Ladona</taxon>
    </lineage>
</organism>